<reference evidence="1 2" key="1">
    <citation type="submission" date="2017-06" db="EMBL/GenBank/DDBJ databases">
        <title>Genome sequencing of cyanobaciteial culture collection at National Institute for Environmental Studies (NIES).</title>
        <authorList>
            <person name="Hirose Y."/>
            <person name="Shimura Y."/>
            <person name="Fujisawa T."/>
            <person name="Nakamura Y."/>
            <person name="Kawachi M."/>
        </authorList>
    </citation>
    <scope>NUCLEOTIDE SEQUENCE [LARGE SCALE GENOMIC DNA]</scope>
    <source>
        <strain evidence="1 2">NIES-21</strain>
    </source>
</reference>
<accession>A0A1Z4GP90</accession>
<gene>
    <name evidence="1" type="ORF">NIES21_50050</name>
</gene>
<sequence length="253" mass="27694">MNNLLPRKFLSTAISAIVGLTILSSVVPVQAEVKINLPNLGKGPGRRVPGGSRGINCVAKNQYLTAIVPISNIGLTTIANPSLYFYIPDNKAPEVELVVQDENEQEVYKQKYKPSGNAGVVGVSLPDNTLAKGQKYRWNFSIICNTQDRSLDKLVQGTIQRIDNPQLMSKLENASPQERLKLYAEAGIWQDALDTLAKLRYSRPQDSALKADWVSLLTTDGVKLDTQVAQAPLVQGQNVLQPINQTSEVTTPQ</sequence>
<dbReference type="Pfam" id="PF06051">
    <property type="entry name" value="DUF928"/>
    <property type="match status" value="1"/>
</dbReference>
<organism evidence="1 2">
    <name type="scientific">Anabaenopsis circularis NIES-21</name>
    <dbReference type="NCBI Taxonomy" id="1085406"/>
    <lineage>
        <taxon>Bacteria</taxon>
        <taxon>Bacillati</taxon>
        <taxon>Cyanobacteriota</taxon>
        <taxon>Cyanophyceae</taxon>
        <taxon>Nostocales</taxon>
        <taxon>Nodulariaceae</taxon>
        <taxon>Anabaenopsis</taxon>
    </lineage>
</organism>
<evidence type="ECO:0000313" key="2">
    <source>
        <dbReference type="Proteomes" id="UP000218287"/>
    </source>
</evidence>
<dbReference type="Proteomes" id="UP000218287">
    <property type="component" value="Chromosome"/>
</dbReference>
<evidence type="ECO:0000313" key="1">
    <source>
        <dbReference type="EMBL" id="BAY19146.1"/>
    </source>
</evidence>
<dbReference type="InterPro" id="IPR010328">
    <property type="entry name" value="DUF928"/>
</dbReference>
<keyword evidence="2" id="KW-1185">Reference proteome</keyword>
<dbReference type="EMBL" id="AP018174">
    <property type="protein sequence ID" value="BAY19146.1"/>
    <property type="molecule type" value="Genomic_DNA"/>
</dbReference>
<proteinExistence type="predicted"/>
<evidence type="ECO:0008006" key="3">
    <source>
        <dbReference type="Google" id="ProtNLM"/>
    </source>
</evidence>
<dbReference type="OrthoDB" id="536034at2"/>
<protein>
    <recommendedName>
        <fullName evidence="3">DUF928 domain-containing protein</fullName>
    </recommendedName>
</protein>
<dbReference type="AlphaFoldDB" id="A0A1Z4GP90"/>
<name>A0A1Z4GP90_9CYAN</name>